<feature type="region of interest" description="Disordered" evidence="1">
    <location>
        <begin position="21"/>
        <end position="57"/>
    </location>
</feature>
<accession>A0ABD1ZFV0</accession>
<protein>
    <submittedName>
        <fullName evidence="2">Uncharacterized protein</fullName>
    </submittedName>
</protein>
<evidence type="ECO:0000256" key="1">
    <source>
        <dbReference type="SAM" id="MobiDB-lite"/>
    </source>
</evidence>
<dbReference type="Proteomes" id="UP001605036">
    <property type="component" value="Unassembled WGS sequence"/>
</dbReference>
<proteinExistence type="predicted"/>
<sequence>MAILPNVVRLKSNLCHHMHCQDTRQKGSQTRSDVVSKAENQHQYQRPLAGRQHESEGPDGGYCGYRAWQIEQRGIWRRSAPLFCLVGNVDFLQGQGLMNSEIHLDESEGTSSSSEHNFSLDAAWSVRTGDSVFSLANGSGFYTA</sequence>
<dbReference type="EMBL" id="JBHFFA010000001">
    <property type="protein sequence ID" value="KAL2649491.1"/>
    <property type="molecule type" value="Genomic_DNA"/>
</dbReference>
<reference evidence="2 3" key="1">
    <citation type="submission" date="2024-09" db="EMBL/GenBank/DDBJ databases">
        <title>Chromosome-scale assembly of Riccia fluitans.</title>
        <authorList>
            <person name="Paukszto L."/>
            <person name="Sawicki J."/>
            <person name="Karawczyk K."/>
            <person name="Piernik-Szablinska J."/>
            <person name="Szczecinska M."/>
            <person name="Mazdziarz M."/>
        </authorList>
    </citation>
    <scope>NUCLEOTIDE SEQUENCE [LARGE SCALE GENOMIC DNA]</scope>
    <source>
        <strain evidence="2">Rf_01</strain>
        <tissue evidence="2">Aerial parts of the thallus</tissue>
    </source>
</reference>
<keyword evidence="3" id="KW-1185">Reference proteome</keyword>
<evidence type="ECO:0000313" key="3">
    <source>
        <dbReference type="Proteomes" id="UP001605036"/>
    </source>
</evidence>
<comment type="caution">
    <text evidence="2">The sequence shown here is derived from an EMBL/GenBank/DDBJ whole genome shotgun (WGS) entry which is preliminary data.</text>
</comment>
<organism evidence="2 3">
    <name type="scientific">Riccia fluitans</name>
    <dbReference type="NCBI Taxonomy" id="41844"/>
    <lineage>
        <taxon>Eukaryota</taxon>
        <taxon>Viridiplantae</taxon>
        <taxon>Streptophyta</taxon>
        <taxon>Embryophyta</taxon>
        <taxon>Marchantiophyta</taxon>
        <taxon>Marchantiopsida</taxon>
        <taxon>Marchantiidae</taxon>
        <taxon>Marchantiales</taxon>
        <taxon>Ricciaceae</taxon>
        <taxon>Riccia</taxon>
    </lineage>
</organism>
<name>A0ABD1ZFV0_9MARC</name>
<dbReference type="AlphaFoldDB" id="A0ABD1ZFV0"/>
<evidence type="ECO:0000313" key="2">
    <source>
        <dbReference type="EMBL" id="KAL2649491.1"/>
    </source>
</evidence>
<gene>
    <name evidence="2" type="ORF">R1flu_017619</name>
</gene>